<gene>
    <name evidence="2" type="ORF">CTOB1V02_LOCUS1329</name>
</gene>
<dbReference type="EMBL" id="OB660185">
    <property type="protein sequence ID" value="CAD7223339.1"/>
    <property type="molecule type" value="Genomic_DNA"/>
</dbReference>
<reference evidence="2" key="1">
    <citation type="submission" date="2020-11" db="EMBL/GenBank/DDBJ databases">
        <authorList>
            <person name="Tran Van P."/>
        </authorList>
    </citation>
    <scope>NUCLEOTIDE SEQUENCE</scope>
</reference>
<evidence type="ECO:0000256" key="1">
    <source>
        <dbReference type="SAM" id="MobiDB-lite"/>
    </source>
</evidence>
<name>A0A7R8ZKC5_9CRUS</name>
<feature type="region of interest" description="Disordered" evidence="1">
    <location>
        <begin position="122"/>
        <end position="192"/>
    </location>
</feature>
<evidence type="ECO:0000313" key="2">
    <source>
        <dbReference type="EMBL" id="CAD7223339.1"/>
    </source>
</evidence>
<organism evidence="2">
    <name type="scientific">Cyprideis torosa</name>
    <dbReference type="NCBI Taxonomy" id="163714"/>
    <lineage>
        <taxon>Eukaryota</taxon>
        <taxon>Metazoa</taxon>
        <taxon>Ecdysozoa</taxon>
        <taxon>Arthropoda</taxon>
        <taxon>Crustacea</taxon>
        <taxon>Oligostraca</taxon>
        <taxon>Ostracoda</taxon>
        <taxon>Podocopa</taxon>
        <taxon>Podocopida</taxon>
        <taxon>Cytherocopina</taxon>
        <taxon>Cytheroidea</taxon>
        <taxon>Cytherideidae</taxon>
        <taxon>Cyprideis</taxon>
    </lineage>
</organism>
<feature type="compositionally biased region" description="Polar residues" evidence="1">
    <location>
        <begin position="180"/>
        <end position="192"/>
    </location>
</feature>
<feature type="compositionally biased region" description="Low complexity" evidence="1">
    <location>
        <begin position="125"/>
        <end position="143"/>
    </location>
</feature>
<sequence>MESGEEPALPGSSAARNANEPLTNDLIRNIEEKRQMDLKQKRSFFVRMVSDPKIYNPKIVRNLHLSTNRLDLADDIAEDTQEAPNATFRPSWISWPLGLLMSASTTPTVPVRFRNWDTRFTIKQGTSRSPSRSPSSTATGTSPEGRKPPSSGETEMSTGRLAAGPPQHPQKRGSNGGSGQLQRKNQTAGGER</sequence>
<accession>A0A7R8ZKC5</accession>
<dbReference type="AlphaFoldDB" id="A0A7R8ZKC5"/>
<dbReference type="OrthoDB" id="6737898at2759"/>
<proteinExistence type="predicted"/>
<feature type="region of interest" description="Disordered" evidence="1">
    <location>
        <begin position="1"/>
        <end position="22"/>
    </location>
</feature>
<protein>
    <submittedName>
        <fullName evidence="2">Uncharacterized protein</fullName>
    </submittedName>
</protein>